<dbReference type="EMBL" id="JANPWE010000011">
    <property type="protein sequence ID" value="MCR6546795.1"/>
    <property type="molecule type" value="Genomic_DNA"/>
</dbReference>
<dbReference type="PANTHER" id="PTHR46233">
    <property type="entry name" value="HYDROXYACYLGLUTATHIONE HYDROLASE GLOC"/>
    <property type="match status" value="1"/>
</dbReference>
<feature type="domain" description="Metallo-beta-lactamase" evidence="5">
    <location>
        <begin position="12"/>
        <end position="189"/>
    </location>
</feature>
<evidence type="ECO:0000313" key="7">
    <source>
        <dbReference type="Proteomes" id="UP001524944"/>
    </source>
</evidence>
<evidence type="ECO:0000256" key="3">
    <source>
        <dbReference type="ARBA" id="ARBA00022801"/>
    </source>
</evidence>
<dbReference type="InterPro" id="IPR001279">
    <property type="entry name" value="Metallo-B-lactamas"/>
</dbReference>
<sequence>MIIHEFQVGMIGTNCYLVACPDTKEAMVIDPGDEADRIFKLAEQNGFKITTILNTHGHWDHIGGNKALKELTQAPILIHEADSDYLTDEKLNLGSSFGNKGEGIKADCLLKEGDMVTVGNLSFKVLHTPGHTPGGISLVADKVVFVGDTLFKGSIGRTDFAGGSFSVLISSIKNKLLTLDDDLTVYPGHGPHTTIDRERKENPFLA</sequence>
<dbReference type="Proteomes" id="UP001524944">
    <property type="component" value="Unassembled WGS sequence"/>
</dbReference>
<dbReference type="SMART" id="SM00849">
    <property type="entry name" value="Lactamase_B"/>
    <property type="match status" value="1"/>
</dbReference>
<evidence type="ECO:0000256" key="4">
    <source>
        <dbReference type="ARBA" id="ARBA00022833"/>
    </source>
</evidence>
<evidence type="ECO:0000256" key="1">
    <source>
        <dbReference type="ARBA" id="ARBA00001947"/>
    </source>
</evidence>
<keyword evidence="7" id="KW-1185">Reference proteome</keyword>
<evidence type="ECO:0000259" key="5">
    <source>
        <dbReference type="SMART" id="SM00849"/>
    </source>
</evidence>
<evidence type="ECO:0000313" key="6">
    <source>
        <dbReference type="EMBL" id="MCR6546795.1"/>
    </source>
</evidence>
<gene>
    <name evidence="6" type="ORF">NVS47_14965</name>
</gene>
<dbReference type="CDD" id="cd06262">
    <property type="entry name" value="metallo-hydrolase-like_MBL-fold"/>
    <property type="match status" value="1"/>
</dbReference>
<dbReference type="PANTHER" id="PTHR46233:SF3">
    <property type="entry name" value="HYDROXYACYLGLUTATHIONE HYDROLASE GLOC"/>
    <property type="match status" value="1"/>
</dbReference>
<dbReference type="Gene3D" id="3.60.15.10">
    <property type="entry name" value="Ribonuclease Z/Hydroxyacylglutathione hydrolase-like"/>
    <property type="match status" value="1"/>
</dbReference>
<keyword evidence="3" id="KW-0378">Hydrolase</keyword>
<dbReference type="InterPro" id="IPR036866">
    <property type="entry name" value="RibonucZ/Hydroxyglut_hydro"/>
</dbReference>
<keyword evidence="2" id="KW-0479">Metal-binding</keyword>
<organism evidence="6 7">
    <name type="scientific">Dehalobacterium formicoaceticum</name>
    <dbReference type="NCBI Taxonomy" id="51515"/>
    <lineage>
        <taxon>Bacteria</taxon>
        <taxon>Bacillati</taxon>
        <taxon>Bacillota</taxon>
        <taxon>Clostridia</taxon>
        <taxon>Eubacteriales</taxon>
        <taxon>Peptococcaceae</taxon>
        <taxon>Dehalobacterium</taxon>
    </lineage>
</organism>
<dbReference type="RefSeq" id="WP_089611463.1">
    <property type="nucleotide sequence ID" value="NZ_CP022121.1"/>
</dbReference>
<dbReference type="InterPro" id="IPR051453">
    <property type="entry name" value="MBL_Glyoxalase_II"/>
</dbReference>
<reference evidence="6 7" key="1">
    <citation type="submission" date="2022-08" db="EMBL/GenBank/DDBJ databases">
        <title>Proteogenomics of the novel Dehalobacterium formicoaceticum strain EZ94 highlights a key role of methyltransferases during anaerobic dichloromethane degradation.</title>
        <authorList>
            <person name="Wasmund K."/>
        </authorList>
    </citation>
    <scope>NUCLEOTIDE SEQUENCE [LARGE SCALE GENOMIC DNA]</scope>
    <source>
        <strain evidence="6 7">EZ94</strain>
    </source>
</reference>
<keyword evidence="4" id="KW-0862">Zinc</keyword>
<comment type="cofactor">
    <cofactor evidence="1">
        <name>Zn(2+)</name>
        <dbReference type="ChEBI" id="CHEBI:29105"/>
    </cofactor>
</comment>
<evidence type="ECO:0000256" key="2">
    <source>
        <dbReference type="ARBA" id="ARBA00022723"/>
    </source>
</evidence>
<name>A0ABT1Y7D6_9FIRM</name>
<dbReference type="SUPFAM" id="SSF56281">
    <property type="entry name" value="Metallo-hydrolase/oxidoreductase"/>
    <property type="match status" value="1"/>
</dbReference>
<accession>A0ABT1Y7D6</accession>
<protein>
    <submittedName>
        <fullName evidence="6">MBL fold metallo-hydrolase</fullName>
    </submittedName>
</protein>
<proteinExistence type="predicted"/>
<comment type="caution">
    <text evidence="6">The sequence shown here is derived from an EMBL/GenBank/DDBJ whole genome shotgun (WGS) entry which is preliminary data.</text>
</comment>
<dbReference type="Pfam" id="PF00753">
    <property type="entry name" value="Lactamase_B"/>
    <property type="match status" value="1"/>
</dbReference>